<evidence type="ECO:0000259" key="3">
    <source>
        <dbReference type="PROSITE" id="PS50887"/>
    </source>
</evidence>
<feature type="domain" description="GGDEF" evidence="3">
    <location>
        <begin position="76"/>
        <end position="206"/>
    </location>
</feature>
<evidence type="ECO:0000256" key="2">
    <source>
        <dbReference type="ARBA" id="ARBA00034247"/>
    </source>
</evidence>
<dbReference type="InterPro" id="IPR000160">
    <property type="entry name" value="GGDEF_dom"/>
</dbReference>
<dbReference type="InterPro" id="IPR043128">
    <property type="entry name" value="Rev_trsase/Diguanyl_cyclase"/>
</dbReference>
<evidence type="ECO:0000313" key="4">
    <source>
        <dbReference type="EMBL" id="MBT2187959.1"/>
    </source>
</evidence>
<dbReference type="GO" id="GO:0052621">
    <property type="term" value="F:diguanylate cyclase activity"/>
    <property type="evidence" value="ECO:0007669"/>
    <property type="project" value="UniProtKB-EC"/>
</dbReference>
<name>A0A9X1DDL5_9SPHN</name>
<sequence>MARATTRDVARDSNGGDLPALEQEVFALRRELRLLQLANEELERLVVRDTLTPLFNRRHFISCLADRLSRLERYGTLAALVFVDVNGMKLINDNYGHSAGDYALLHISRLLAASVRSTDIAARVGGDEFALLLDGVTEDGARDKASQLAAAIAASECRFGEDVLMLSASFGCTALRPGDSDFSAIARADMAMYSAKRRIGNGYGGA</sequence>
<comment type="catalytic activity">
    <reaction evidence="2">
        <text>2 GTP = 3',3'-c-di-GMP + 2 diphosphate</text>
        <dbReference type="Rhea" id="RHEA:24898"/>
        <dbReference type="ChEBI" id="CHEBI:33019"/>
        <dbReference type="ChEBI" id="CHEBI:37565"/>
        <dbReference type="ChEBI" id="CHEBI:58805"/>
        <dbReference type="EC" id="2.7.7.65"/>
    </reaction>
</comment>
<dbReference type="EC" id="2.7.7.65" evidence="1"/>
<dbReference type="InterPro" id="IPR050469">
    <property type="entry name" value="Diguanylate_Cyclase"/>
</dbReference>
<dbReference type="InterPro" id="IPR029787">
    <property type="entry name" value="Nucleotide_cyclase"/>
</dbReference>
<dbReference type="EMBL" id="JAHGAW010000008">
    <property type="protein sequence ID" value="MBT2187959.1"/>
    <property type="molecule type" value="Genomic_DNA"/>
</dbReference>
<keyword evidence="5" id="KW-1185">Reference proteome</keyword>
<dbReference type="PROSITE" id="PS50887">
    <property type="entry name" value="GGDEF"/>
    <property type="match status" value="1"/>
</dbReference>
<protein>
    <recommendedName>
        <fullName evidence="1">diguanylate cyclase</fullName>
        <ecNumber evidence="1">2.7.7.65</ecNumber>
    </recommendedName>
</protein>
<comment type="caution">
    <text evidence="4">The sequence shown here is derived from an EMBL/GenBank/DDBJ whole genome shotgun (WGS) entry which is preliminary data.</text>
</comment>
<accession>A0A9X1DDL5</accession>
<dbReference type="RefSeq" id="WP_214624204.1">
    <property type="nucleotide sequence ID" value="NZ_JAHGAW010000008.1"/>
</dbReference>
<dbReference type="Proteomes" id="UP001138757">
    <property type="component" value="Unassembled WGS sequence"/>
</dbReference>
<dbReference type="Pfam" id="PF00990">
    <property type="entry name" value="GGDEF"/>
    <property type="match status" value="1"/>
</dbReference>
<dbReference type="NCBIfam" id="TIGR00254">
    <property type="entry name" value="GGDEF"/>
    <property type="match status" value="1"/>
</dbReference>
<dbReference type="Gene3D" id="3.30.70.270">
    <property type="match status" value="1"/>
</dbReference>
<proteinExistence type="predicted"/>
<dbReference type="AlphaFoldDB" id="A0A9X1DDL5"/>
<dbReference type="SUPFAM" id="SSF55073">
    <property type="entry name" value="Nucleotide cyclase"/>
    <property type="match status" value="1"/>
</dbReference>
<evidence type="ECO:0000313" key="5">
    <source>
        <dbReference type="Proteomes" id="UP001138757"/>
    </source>
</evidence>
<organism evidence="4 5">
    <name type="scientific">Sphingobium nicotianae</name>
    <dbReference type="NCBI Taxonomy" id="2782607"/>
    <lineage>
        <taxon>Bacteria</taxon>
        <taxon>Pseudomonadati</taxon>
        <taxon>Pseudomonadota</taxon>
        <taxon>Alphaproteobacteria</taxon>
        <taxon>Sphingomonadales</taxon>
        <taxon>Sphingomonadaceae</taxon>
        <taxon>Sphingobium</taxon>
    </lineage>
</organism>
<dbReference type="PANTHER" id="PTHR45138:SF9">
    <property type="entry name" value="DIGUANYLATE CYCLASE DGCM-RELATED"/>
    <property type="match status" value="1"/>
</dbReference>
<gene>
    <name evidence="4" type="ORF">KK488_13475</name>
</gene>
<evidence type="ECO:0000256" key="1">
    <source>
        <dbReference type="ARBA" id="ARBA00012528"/>
    </source>
</evidence>
<dbReference type="CDD" id="cd01949">
    <property type="entry name" value="GGDEF"/>
    <property type="match status" value="1"/>
</dbReference>
<dbReference type="PANTHER" id="PTHR45138">
    <property type="entry name" value="REGULATORY COMPONENTS OF SENSORY TRANSDUCTION SYSTEM"/>
    <property type="match status" value="1"/>
</dbReference>
<dbReference type="SMART" id="SM00267">
    <property type="entry name" value="GGDEF"/>
    <property type="match status" value="1"/>
</dbReference>
<reference evidence="4" key="1">
    <citation type="submission" date="2021-05" db="EMBL/GenBank/DDBJ databases">
        <title>Genome of Sphingobium sp. strain.</title>
        <authorList>
            <person name="Fan R."/>
        </authorList>
    </citation>
    <scope>NUCLEOTIDE SEQUENCE</scope>
    <source>
        <strain evidence="4">H33</strain>
    </source>
</reference>